<dbReference type="SUPFAM" id="SSF56281">
    <property type="entry name" value="Metallo-hydrolase/oxidoreductase"/>
    <property type="match status" value="1"/>
</dbReference>
<dbReference type="KEGG" id="pfer:IRI77_28740"/>
<proteinExistence type="predicted"/>
<dbReference type="GO" id="GO:0005737">
    <property type="term" value="C:cytoplasm"/>
    <property type="evidence" value="ECO:0007669"/>
    <property type="project" value="TreeGrafter"/>
</dbReference>
<dbReference type="Gene3D" id="3.60.15.10">
    <property type="entry name" value="Ribonuclease Z/Hydroxyacylglutathione hydrolase-like"/>
    <property type="match status" value="1"/>
</dbReference>
<accession>A0A7S7NZJ3</accession>
<dbReference type="Proteomes" id="UP000593892">
    <property type="component" value="Chromosome"/>
</dbReference>
<name>A0A7S7NZJ3_PALFE</name>
<feature type="transmembrane region" description="Helical" evidence="1">
    <location>
        <begin position="12"/>
        <end position="33"/>
    </location>
</feature>
<feature type="domain" description="Metallo-beta-lactamase" evidence="2">
    <location>
        <begin position="84"/>
        <end position="273"/>
    </location>
</feature>
<sequence>MAPAKRRVGRRAWLGGIGVGVAGVGAGLVYRAAPFFWKQFAKDLGTSIAPAPKHPDPAKWPDQGIHAAWLGHSTVLMKIDGFTIITDPVFSSWIGLGIGPFTLGMKRLVEPALELEKLPKVDLILLSHAHMDHFDLPSLRALEARKPEVVTANATSDLLRIQNYRRVQEVGWGQQVRVGPATIKAFEVRHWGARLRSDTYRGYNAYIIQAGRYRVVFGGDTAITDTFRQVGGANLAIMPVGAYNPWIRVHCNPEQAWQMANDARADLVLPVHHQTFHLSSESSNEPLERILSAAGSACDSRIPARVIGDELRLA</sequence>
<dbReference type="AlphaFoldDB" id="A0A7S7NZJ3"/>
<dbReference type="PANTHER" id="PTHR15032">
    <property type="entry name" value="N-ACYL-PHOSPHATIDYLETHANOLAMINE-HYDROLYZING PHOSPHOLIPASE D"/>
    <property type="match status" value="1"/>
</dbReference>
<dbReference type="EMBL" id="CP063849">
    <property type="protein sequence ID" value="QOY92174.1"/>
    <property type="molecule type" value="Genomic_DNA"/>
</dbReference>
<dbReference type="InterPro" id="IPR036866">
    <property type="entry name" value="RibonucZ/Hydroxyglut_hydro"/>
</dbReference>
<dbReference type="InterPro" id="IPR006311">
    <property type="entry name" value="TAT_signal"/>
</dbReference>
<reference evidence="3 4" key="1">
    <citation type="submission" date="2020-10" db="EMBL/GenBank/DDBJ databases">
        <title>Complete genome sequence of Paludibaculum fermentans P105T, a facultatively anaerobic acidobacterium capable of dissimilatory Fe(III) reduction.</title>
        <authorList>
            <person name="Dedysh S.N."/>
            <person name="Beletsky A.V."/>
            <person name="Kulichevskaya I.S."/>
            <person name="Mardanov A.V."/>
            <person name="Ravin N.V."/>
        </authorList>
    </citation>
    <scope>NUCLEOTIDE SEQUENCE [LARGE SCALE GENOMIC DNA]</scope>
    <source>
        <strain evidence="3 4">P105</strain>
    </source>
</reference>
<keyword evidence="1" id="KW-0812">Transmembrane</keyword>
<dbReference type="GO" id="GO:0016787">
    <property type="term" value="F:hydrolase activity"/>
    <property type="evidence" value="ECO:0007669"/>
    <property type="project" value="UniProtKB-KW"/>
</dbReference>
<dbReference type="PANTHER" id="PTHR15032:SF4">
    <property type="entry name" value="N-ACYL-PHOSPHATIDYLETHANOLAMINE-HYDROLYZING PHOSPHOLIPASE D"/>
    <property type="match status" value="1"/>
</dbReference>
<keyword evidence="4" id="KW-1185">Reference proteome</keyword>
<keyword evidence="1" id="KW-1133">Transmembrane helix</keyword>
<evidence type="ECO:0000313" key="3">
    <source>
        <dbReference type="EMBL" id="QOY92174.1"/>
    </source>
</evidence>
<dbReference type="Pfam" id="PF12706">
    <property type="entry name" value="Lactamase_B_2"/>
    <property type="match status" value="1"/>
</dbReference>
<gene>
    <name evidence="3" type="ORF">IRI77_28740</name>
</gene>
<dbReference type="PROSITE" id="PS51318">
    <property type="entry name" value="TAT"/>
    <property type="match status" value="1"/>
</dbReference>
<evidence type="ECO:0000256" key="1">
    <source>
        <dbReference type="SAM" id="Phobius"/>
    </source>
</evidence>
<evidence type="ECO:0000259" key="2">
    <source>
        <dbReference type="Pfam" id="PF12706"/>
    </source>
</evidence>
<keyword evidence="3" id="KW-0378">Hydrolase</keyword>
<evidence type="ECO:0000313" key="4">
    <source>
        <dbReference type="Proteomes" id="UP000593892"/>
    </source>
</evidence>
<dbReference type="InterPro" id="IPR001279">
    <property type="entry name" value="Metallo-B-lactamas"/>
</dbReference>
<organism evidence="3 4">
    <name type="scientific">Paludibaculum fermentans</name>
    <dbReference type="NCBI Taxonomy" id="1473598"/>
    <lineage>
        <taxon>Bacteria</taxon>
        <taxon>Pseudomonadati</taxon>
        <taxon>Acidobacteriota</taxon>
        <taxon>Terriglobia</taxon>
        <taxon>Bryobacterales</taxon>
        <taxon>Bryobacteraceae</taxon>
        <taxon>Paludibaculum</taxon>
    </lineage>
</organism>
<protein>
    <submittedName>
        <fullName evidence="3">MBL fold metallo-hydrolase</fullName>
    </submittedName>
</protein>
<keyword evidence="1" id="KW-0472">Membrane</keyword>